<sequence length="221" mass="25955">MVFPIPESVPYEVDSAVWGRQLNPSSAELTETQVNADITMWMINSQYRQYKGQHLWEEFQEWYEGWTDATFKIAHREALKLIRIQLILHGFQVRQTKGSNSYAKVLVELISKDKSDECIKEVQEEADRLKEEYTDMYEIIVSKKSIKIQASPTPDSFEQLQQDEQQRRIQSFSLFPQRNNFLSRFAPYIWSENCTQLALILKHLSKANISPLPLPEQKRIP</sequence>
<proteinExistence type="predicted"/>
<dbReference type="GeneID" id="36395009"/>
<dbReference type="KEGG" id="bfu:BCIN_16g03250"/>
<dbReference type="OrthoDB" id="3595191at2759"/>
<dbReference type="AlphaFoldDB" id="A0A384K6Y8"/>
<dbReference type="VEuPathDB" id="FungiDB:Bcin16g03250"/>
<protein>
    <submittedName>
        <fullName evidence="2">Uncharacterized protein</fullName>
    </submittedName>
</protein>
<name>A0A384K6Y8_BOTFB</name>
<keyword evidence="3" id="KW-1185">Reference proteome</keyword>
<dbReference type="EMBL" id="CP009820">
    <property type="protein sequence ID" value="ATZ58590.1"/>
    <property type="molecule type" value="Genomic_DNA"/>
</dbReference>
<reference evidence="2 3" key="2">
    <citation type="journal article" date="2012" name="Eukaryot. Cell">
        <title>Genome update of Botrytis cinerea strains B05.10 and T4.</title>
        <authorList>
            <person name="Staats M."/>
            <person name="van Kan J.A."/>
        </authorList>
    </citation>
    <scope>NUCLEOTIDE SEQUENCE [LARGE SCALE GENOMIC DNA]</scope>
    <source>
        <strain evidence="2 3">B05.10</strain>
    </source>
</reference>
<feature type="coiled-coil region" evidence="1">
    <location>
        <begin position="112"/>
        <end position="139"/>
    </location>
</feature>
<organism evidence="2 3">
    <name type="scientific">Botryotinia fuckeliana (strain B05.10)</name>
    <name type="common">Noble rot fungus</name>
    <name type="synonym">Botrytis cinerea</name>
    <dbReference type="NCBI Taxonomy" id="332648"/>
    <lineage>
        <taxon>Eukaryota</taxon>
        <taxon>Fungi</taxon>
        <taxon>Dikarya</taxon>
        <taxon>Ascomycota</taxon>
        <taxon>Pezizomycotina</taxon>
        <taxon>Leotiomycetes</taxon>
        <taxon>Helotiales</taxon>
        <taxon>Sclerotiniaceae</taxon>
        <taxon>Botrytis</taxon>
    </lineage>
</organism>
<dbReference type="Proteomes" id="UP000001798">
    <property type="component" value="Chromosome 16"/>
</dbReference>
<evidence type="ECO:0000313" key="2">
    <source>
        <dbReference type="EMBL" id="ATZ58590.1"/>
    </source>
</evidence>
<evidence type="ECO:0000313" key="3">
    <source>
        <dbReference type="Proteomes" id="UP000001798"/>
    </source>
</evidence>
<dbReference type="RefSeq" id="XP_024553886.1">
    <property type="nucleotide sequence ID" value="XM_024698069.1"/>
</dbReference>
<gene>
    <name evidence="2" type="ORF">BCIN_16g03250</name>
</gene>
<reference evidence="2 3" key="3">
    <citation type="journal article" date="2017" name="Mol. Plant Pathol.">
        <title>A gapless genome sequence of the fungus Botrytis cinerea.</title>
        <authorList>
            <person name="Van Kan J.A."/>
            <person name="Stassen J.H."/>
            <person name="Mosbach A."/>
            <person name="Van Der Lee T.A."/>
            <person name="Faino L."/>
            <person name="Farmer A.D."/>
            <person name="Papasotiriou D.G."/>
            <person name="Zhou S."/>
            <person name="Seidl M.F."/>
            <person name="Cottam E."/>
            <person name="Edel D."/>
            <person name="Hahn M."/>
            <person name="Schwartz D.C."/>
            <person name="Dietrich R.A."/>
            <person name="Widdison S."/>
            <person name="Scalliet G."/>
        </authorList>
    </citation>
    <scope>NUCLEOTIDE SEQUENCE [LARGE SCALE GENOMIC DNA]</scope>
    <source>
        <strain evidence="2 3">B05.10</strain>
    </source>
</reference>
<keyword evidence="1" id="KW-0175">Coiled coil</keyword>
<accession>A0A384K6Y8</accession>
<reference evidence="2 3" key="1">
    <citation type="journal article" date="2011" name="PLoS Genet.">
        <title>Genomic analysis of the necrotrophic fungal pathogens Sclerotinia sclerotiorum and Botrytis cinerea.</title>
        <authorList>
            <person name="Amselem J."/>
            <person name="Cuomo C.A."/>
            <person name="van Kan J.A."/>
            <person name="Viaud M."/>
            <person name="Benito E.P."/>
            <person name="Couloux A."/>
            <person name="Coutinho P.M."/>
            <person name="de Vries R.P."/>
            <person name="Dyer P.S."/>
            <person name="Fillinger S."/>
            <person name="Fournier E."/>
            <person name="Gout L."/>
            <person name="Hahn M."/>
            <person name="Kohn L."/>
            <person name="Lapalu N."/>
            <person name="Plummer K.M."/>
            <person name="Pradier J.M."/>
            <person name="Quevillon E."/>
            <person name="Sharon A."/>
            <person name="Simon A."/>
            <person name="ten Have A."/>
            <person name="Tudzynski B."/>
            <person name="Tudzynski P."/>
            <person name="Wincker P."/>
            <person name="Andrew M."/>
            <person name="Anthouard V."/>
            <person name="Beever R.E."/>
            <person name="Beffa R."/>
            <person name="Benoit I."/>
            <person name="Bouzid O."/>
            <person name="Brault B."/>
            <person name="Chen Z."/>
            <person name="Choquer M."/>
            <person name="Collemare J."/>
            <person name="Cotton P."/>
            <person name="Danchin E.G."/>
            <person name="Da Silva C."/>
            <person name="Gautier A."/>
            <person name="Giraud C."/>
            <person name="Giraud T."/>
            <person name="Gonzalez C."/>
            <person name="Grossetete S."/>
            <person name="Guldener U."/>
            <person name="Henrissat B."/>
            <person name="Howlett B.J."/>
            <person name="Kodira C."/>
            <person name="Kretschmer M."/>
            <person name="Lappartient A."/>
            <person name="Leroch M."/>
            <person name="Levis C."/>
            <person name="Mauceli E."/>
            <person name="Neuveglise C."/>
            <person name="Oeser B."/>
            <person name="Pearson M."/>
            <person name="Poulain J."/>
            <person name="Poussereau N."/>
            <person name="Quesneville H."/>
            <person name="Rascle C."/>
            <person name="Schumacher J."/>
            <person name="Segurens B."/>
            <person name="Sexton A."/>
            <person name="Silva E."/>
            <person name="Sirven C."/>
            <person name="Soanes D.M."/>
            <person name="Talbot N.J."/>
            <person name="Templeton M."/>
            <person name="Yandava C."/>
            <person name="Yarden O."/>
            <person name="Zeng Q."/>
            <person name="Rollins J.A."/>
            <person name="Lebrun M.H."/>
            <person name="Dickman M."/>
        </authorList>
    </citation>
    <scope>NUCLEOTIDE SEQUENCE [LARGE SCALE GENOMIC DNA]</scope>
    <source>
        <strain evidence="2 3">B05.10</strain>
    </source>
</reference>
<evidence type="ECO:0000256" key="1">
    <source>
        <dbReference type="SAM" id="Coils"/>
    </source>
</evidence>